<reference evidence="9" key="1">
    <citation type="submission" date="2023-10" db="EMBL/GenBank/DDBJ databases">
        <title>Characterization and genome sequence of Mycobacterium intracellulare ABSURDO, a novel pathogenic isolate with three colony morphotypes that vary in growth and acid-fastness.</title>
        <authorList>
            <person name="Jude B.A."/>
            <person name="Robinson R.T."/>
        </authorList>
    </citation>
    <scope>NUCLEOTIDE SEQUENCE</scope>
    <source>
        <strain evidence="9">ABSURDO Component B</strain>
    </source>
</reference>
<dbReference type="AlphaFoldDB" id="A0AAE4RGI9"/>
<comment type="function">
    <text evidence="7">Specifically methylates the N4 position of cytidine in position 1402 (C1402) of 16S rRNA.</text>
</comment>
<dbReference type="SUPFAM" id="SSF53335">
    <property type="entry name" value="S-adenosyl-L-methionine-dependent methyltransferases"/>
    <property type="match status" value="1"/>
</dbReference>
<evidence type="ECO:0000313" key="9">
    <source>
        <dbReference type="EMBL" id="MDV7013629.1"/>
    </source>
</evidence>
<evidence type="ECO:0000256" key="3">
    <source>
        <dbReference type="ARBA" id="ARBA00022552"/>
    </source>
</evidence>
<feature type="binding site" evidence="7">
    <location>
        <begin position="138"/>
        <end position="140"/>
    </location>
    <ligand>
        <name>S-adenosyl-L-methionine</name>
        <dbReference type="ChEBI" id="CHEBI:59789"/>
    </ligand>
</feature>
<dbReference type="Gene3D" id="1.10.150.170">
    <property type="entry name" value="Putative methyltransferase TM0872, insert domain"/>
    <property type="match status" value="1"/>
</dbReference>
<dbReference type="GO" id="GO:0070475">
    <property type="term" value="P:rRNA base methylation"/>
    <property type="evidence" value="ECO:0007669"/>
    <property type="project" value="UniProtKB-UniRule"/>
</dbReference>
<keyword evidence="4 7" id="KW-0489">Methyltransferase</keyword>
<dbReference type="Pfam" id="PF01795">
    <property type="entry name" value="Methyltransf_5"/>
    <property type="match status" value="1"/>
</dbReference>
<dbReference type="FunFam" id="1.10.150.170:FF:000001">
    <property type="entry name" value="Ribosomal RNA small subunit methyltransferase H"/>
    <property type="match status" value="1"/>
</dbReference>
<dbReference type="InterPro" id="IPR029063">
    <property type="entry name" value="SAM-dependent_MTases_sf"/>
</dbReference>
<dbReference type="Proteomes" id="UP001187143">
    <property type="component" value="Unassembled WGS sequence"/>
</dbReference>
<comment type="catalytic activity">
    <reaction evidence="7">
        <text>cytidine(1402) in 16S rRNA + S-adenosyl-L-methionine = N(4)-methylcytidine(1402) in 16S rRNA + S-adenosyl-L-homocysteine + H(+)</text>
        <dbReference type="Rhea" id="RHEA:42928"/>
        <dbReference type="Rhea" id="RHEA-COMP:10286"/>
        <dbReference type="Rhea" id="RHEA-COMP:10287"/>
        <dbReference type="ChEBI" id="CHEBI:15378"/>
        <dbReference type="ChEBI" id="CHEBI:57856"/>
        <dbReference type="ChEBI" id="CHEBI:59789"/>
        <dbReference type="ChEBI" id="CHEBI:74506"/>
        <dbReference type="ChEBI" id="CHEBI:82748"/>
        <dbReference type="EC" id="2.1.1.199"/>
    </reaction>
</comment>
<feature type="region of interest" description="Disordered" evidence="8">
    <location>
        <begin position="57"/>
        <end position="102"/>
    </location>
</feature>
<dbReference type="PANTHER" id="PTHR11265:SF0">
    <property type="entry name" value="12S RRNA N4-METHYLCYTIDINE METHYLTRANSFERASE"/>
    <property type="match status" value="1"/>
</dbReference>
<keyword evidence="2 7" id="KW-0963">Cytoplasm</keyword>
<evidence type="ECO:0000256" key="4">
    <source>
        <dbReference type="ARBA" id="ARBA00022603"/>
    </source>
</evidence>
<keyword evidence="6 7" id="KW-0949">S-adenosyl-L-methionine</keyword>
<gene>
    <name evidence="7 9" type="primary">rsmH</name>
    <name evidence="9" type="ORF">R4F53_15175</name>
</gene>
<feature type="binding site" evidence="7">
    <location>
        <position position="184"/>
    </location>
    <ligand>
        <name>S-adenosyl-L-methionine</name>
        <dbReference type="ChEBI" id="CHEBI:59789"/>
    </ligand>
</feature>
<dbReference type="HAMAP" id="MF_01007">
    <property type="entry name" value="16SrRNA_methyltr_H"/>
    <property type="match status" value="1"/>
</dbReference>
<dbReference type="EMBL" id="JAWLLD010000016">
    <property type="protein sequence ID" value="MDV7013629.1"/>
    <property type="molecule type" value="Genomic_DNA"/>
</dbReference>
<feature type="binding site" evidence="7">
    <location>
        <position position="157"/>
    </location>
    <ligand>
        <name>S-adenosyl-L-methionine</name>
        <dbReference type="ChEBI" id="CHEBI:59789"/>
    </ligand>
</feature>
<evidence type="ECO:0000256" key="7">
    <source>
        <dbReference type="HAMAP-Rule" id="MF_01007"/>
    </source>
</evidence>
<dbReference type="GO" id="GO:0005737">
    <property type="term" value="C:cytoplasm"/>
    <property type="evidence" value="ECO:0007669"/>
    <property type="project" value="UniProtKB-SubCell"/>
</dbReference>
<evidence type="ECO:0000256" key="1">
    <source>
        <dbReference type="ARBA" id="ARBA00010396"/>
    </source>
</evidence>
<dbReference type="SUPFAM" id="SSF81799">
    <property type="entry name" value="Putative methyltransferase TM0872, insert domain"/>
    <property type="match status" value="1"/>
</dbReference>
<organism evidence="9 10">
    <name type="scientific">Mycobacterium intracellulare</name>
    <dbReference type="NCBI Taxonomy" id="1767"/>
    <lineage>
        <taxon>Bacteria</taxon>
        <taxon>Bacillati</taxon>
        <taxon>Actinomycetota</taxon>
        <taxon>Actinomycetes</taxon>
        <taxon>Mycobacteriales</taxon>
        <taxon>Mycobacteriaceae</taxon>
        <taxon>Mycobacterium</taxon>
        <taxon>Mycobacterium avium complex (MAC)</taxon>
    </lineage>
</organism>
<evidence type="ECO:0000256" key="5">
    <source>
        <dbReference type="ARBA" id="ARBA00022679"/>
    </source>
</evidence>
<comment type="caution">
    <text evidence="9">The sequence shown here is derived from an EMBL/GenBank/DDBJ whole genome shotgun (WGS) entry which is preliminary data.</text>
</comment>
<dbReference type="GO" id="GO:0071424">
    <property type="term" value="F:rRNA (cytosine-N4-)-methyltransferase activity"/>
    <property type="evidence" value="ECO:0007669"/>
    <property type="project" value="UniProtKB-UniRule"/>
</dbReference>
<evidence type="ECO:0000256" key="8">
    <source>
        <dbReference type="SAM" id="MobiDB-lite"/>
    </source>
</evidence>
<evidence type="ECO:0000256" key="2">
    <source>
        <dbReference type="ARBA" id="ARBA00022490"/>
    </source>
</evidence>
<dbReference type="InterPro" id="IPR023397">
    <property type="entry name" value="SAM-dep_MeTrfase_MraW_recog"/>
</dbReference>
<sequence>MKHSATSSEAHARATWPLPEPTLAYFPNARFVPSDRDLDARAPHLFRHARAIPGRAAHGWRQNRGGVAVADNSGRGDRKRGRDRKRGAAGRSASPPSGSGGHVPVLLERCVALLTPALTRHHPDGTGATLVDATIGAGGHAERFLTELPGLRLIGLDRDPTALDITRTRLARFSDRVTLVRTRYDGVTTALAESGYAATESVDGMLFDLGVSSMQLDRAERGFAYAQDAPLDMRMDPDAPLTAADILNTYDEAELANILHRYGEERFARRIAAHIVRRRARQPFASTADLVALLYEAIPAAARRTGGHPAKRTFQALRVAVNDELDSLRAALPAALDALAVGGRIVVMAYQSLEDRIVKRLFAEAVASRTPVDLPVELPGHQPRFRALTQGAGRADATEIERNPRSAAVRLRALQRMESQQATGKGD</sequence>
<feature type="compositionally biased region" description="Basic residues" evidence="8">
    <location>
        <begin position="77"/>
        <end position="88"/>
    </location>
</feature>
<dbReference type="Gene3D" id="3.40.50.150">
    <property type="entry name" value="Vaccinia Virus protein VP39"/>
    <property type="match status" value="1"/>
</dbReference>
<dbReference type="RefSeq" id="WP_155250294.1">
    <property type="nucleotide sequence ID" value="NZ_JAEKMV010000020.1"/>
</dbReference>
<proteinExistence type="inferred from homology"/>
<dbReference type="InterPro" id="IPR002903">
    <property type="entry name" value="RsmH"/>
</dbReference>
<evidence type="ECO:0000313" key="10">
    <source>
        <dbReference type="Proteomes" id="UP001187143"/>
    </source>
</evidence>
<evidence type="ECO:0000256" key="6">
    <source>
        <dbReference type="ARBA" id="ARBA00022691"/>
    </source>
</evidence>
<keyword evidence="5 7" id="KW-0808">Transferase</keyword>
<comment type="subcellular location">
    <subcellularLocation>
        <location evidence="7">Cytoplasm</location>
    </subcellularLocation>
</comment>
<name>A0AAE4RGI9_MYCIT</name>
<feature type="binding site" evidence="7">
    <location>
        <position position="208"/>
    </location>
    <ligand>
        <name>S-adenosyl-L-methionine</name>
        <dbReference type="ChEBI" id="CHEBI:59789"/>
    </ligand>
</feature>
<keyword evidence="3 7" id="KW-0698">rRNA processing</keyword>
<dbReference type="PANTHER" id="PTHR11265">
    <property type="entry name" value="S-ADENOSYL-METHYLTRANSFERASE MRAW"/>
    <property type="match status" value="1"/>
</dbReference>
<dbReference type="EC" id="2.1.1.199" evidence="7"/>
<accession>A0AAE4RGI9</accession>
<dbReference type="NCBIfam" id="TIGR00006">
    <property type="entry name" value="16S rRNA (cytosine(1402)-N(4))-methyltransferase RsmH"/>
    <property type="match status" value="1"/>
</dbReference>
<feature type="binding site" evidence="7">
    <location>
        <position position="215"/>
    </location>
    <ligand>
        <name>S-adenosyl-L-methionine</name>
        <dbReference type="ChEBI" id="CHEBI:59789"/>
    </ligand>
</feature>
<protein>
    <recommendedName>
        <fullName evidence="7">Ribosomal RNA small subunit methyltransferase H</fullName>
        <ecNumber evidence="7">2.1.1.199</ecNumber>
    </recommendedName>
    <alternativeName>
        <fullName evidence="7">16S rRNA m(4)C1402 methyltransferase</fullName>
    </alternativeName>
    <alternativeName>
        <fullName evidence="7">rRNA (cytosine-N(4)-)-methyltransferase RsmH</fullName>
    </alternativeName>
</protein>
<comment type="similarity">
    <text evidence="1 7">Belongs to the methyltransferase superfamily. RsmH family.</text>
</comment>